<dbReference type="Proteomes" id="UP001359559">
    <property type="component" value="Unassembled WGS sequence"/>
</dbReference>
<keyword evidence="1" id="KW-0862">Zinc</keyword>
<dbReference type="AlphaFoldDB" id="A0AAN9P6Z3"/>
<organism evidence="4 5">
    <name type="scientific">Clitoria ternatea</name>
    <name type="common">Butterfly pea</name>
    <dbReference type="NCBI Taxonomy" id="43366"/>
    <lineage>
        <taxon>Eukaryota</taxon>
        <taxon>Viridiplantae</taxon>
        <taxon>Streptophyta</taxon>
        <taxon>Embryophyta</taxon>
        <taxon>Tracheophyta</taxon>
        <taxon>Spermatophyta</taxon>
        <taxon>Magnoliopsida</taxon>
        <taxon>eudicotyledons</taxon>
        <taxon>Gunneridae</taxon>
        <taxon>Pentapetalae</taxon>
        <taxon>rosids</taxon>
        <taxon>fabids</taxon>
        <taxon>Fabales</taxon>
        <taxon>Fabaceae</taxon>
        <taxon>Papilionoideae</taxon>
        <taxon>50 kb inversion clade</taxon>
        <taxon>NPAAA clade</taxon>
        <taxon>indigoferoid/millettioid clade</taxon>
        <taxon>Phaseoleae</taxon>
        <taxon>Clitoria</taxon>
    </lineage>
</organism>
<dbReference type="SUPFAM" id="SSF57850">
    <property type="entry name" value="RING/U-box"/>
    <property type="match status" value="1"/>
</dbReference>
<sequence length="292" mass="32669">MEGRRRVTLYDQMTAGNSSSRDSLASLMLDDAVFSNQKRIQAAAVADESHKLSRTLQDIIREDEPANCDNNNITNTNTNTKDRKSWKAFKDKLRLKRATGSAWSSTVNNNDNDNNNGILPQTLHVSDTSTQRNSDESQQPNDVIEEDVNNSDPINRFESPVDNPVAGGDSSDEENENTAAAVAAAGVSLMHLLEETEQEIDSYRVSEVYEDEDEDDDGGDVEECCRVIEEEEEKEEKSVVEYNCCVCMVRHKGAAFIPCGHTFCRMCSREIWVSRGNCPLCNNLILEILDIF</sequence>
<gene>
    <name evidence="4" type="ORF">RJT34_22085</name>
</gene>
<dbReference type="GO" id="GO:0008270">
    <property type="term" value="F:zinc ion binding"/>
    <property type="evidence" value="ECO:0007669"/>
    <property type="project" value="UniProtKB-KW"/>
</dbReference>
<feature type="domain" description="RING-type" evidence="3">
    <location>
        <begin position="244"/>
        <end position="282"/>
    </location>
</feature>
<dbReference type="InterPro" id="IPR013083">
    <property type="entry name" value="Znf_RING/FYVE/PHD"/>
</dbReference>
<name>A0AAN9P6Z3_CLITE</name>
<evidence type="ECO:0000313" key="5">
    <source>
        <dbReference type="Proteomes" id="UP001359559"/>
    </source>
</evidence>
<evidence type="ECO:0000259" key="3">
    <source>
        <dbReference type="PROSITE" id="PS50089"/>
    </source>
</evidence>
<dbReference type="PANTHER" id="PTHR46629">
    <property type="entry name" value="OS01G0917900 PROTEIN"/>
    <property type="match status" value="1"/>
</dbReference>
<dbReference type="Pfam" id="PF13920">
    <property type="entry name" value="zf-C3HC4_3"/>
    <property type="match status" value="1"/>
</dbReference>
<evidence type="ECO:0000256" key="1">
    <source>
        <dbReference type="PROSITE-ProRule" id="PRU00175"/>
    </source>
</evidence>
<dbReference type="EMBL" id="JAYKXN010000005">
    <property type="protein sequence ID" value="KAK7286819.1"/>
    <property type="molecule type" value="Genomic_DNA"/>
</dbReference>
<feature type="compositionally biased region" description="Polar residues" evidence="2">
    <location>
        <begin position="117"/>
        <end position="141"/>
    </location>
</feature>
<reference evidence="4 5" key="1">
    <citation type="submission" date="2024-01" db="EMBL/GenBank/DDBJ databases">
        <title>The genomes of 5 underutilized Papilionoideae crops provide insights into root nodulation and disease resistance.</title>
        <authorList>
            <person name="Yuan L."/>
        </authorList>
    </citation>
    <scope>NUCLEOTIDE SEQUENCE [LARGE SCALE GENOMIC DNA]</scope>
    <source>
        <strain evidence="4">LY-2023</strain>
        <tissue evidence="4">Leaf</tissue>
    </source>
</reference>
<comment type="caution">
    <text evidence="4">The sequence shown here is derived from an EMBL/GenBank/DDBJ whole genome shotgun (WGS) entry which is preliminary data.</text>
</comment>
<evidence type="ECO:0000313" key="4">
    <source>
        <dbReference type="EMBL" id="KAK7286819.1"/>
    </source>
</evidence>
<feature type="region of interest" description="Disordered" evidence="2">
    <location>
        <begin position="99"/>
        <end position="178"/>
    </location>
</feature>
<dbReference type="Gene3D" id="3.30.40.10">
    <property type="entry name" value="Zinc/RING finger domain, C3HC4 (zinc finger)"/>
    <property type="match status" value="1"/>
</dbReference>
<keyword evidence="1" id="KW-0479">Metal-binding</keyword>
<evidence type="ECO:0000256" key="2">
    <source>
        <dbReference type="SAM" id="MobiDB-lite"/>
    </source>
</evidence>
<dbReference type="CDD" id="cd16449">
    <property type="entry name" value="RING-HC"/>
    <property type="match status" value="1"/>
</dbReference>
<protein>
    <recommendedName>
        <fullName evidence="3">RING-type domain-containing protein</fullName>
    </recommendedName>
</protein>
<accession>A0AAN9P6Z3</accession>
<dbReference type="SMART" id="SM00184">
    <property type="entry name" value="RING"/>
    <property type="match status" value="1"/>
</dbReference>
<dbReference type="PROSITE" id="PS50089">
    <property type="entry name" value="ZF_RING_2"/>
    <property type="match status" value="1"/>
</dbReference>
<keyword evidence="1" id="KW-0863">Zinc-finger</keyword>
<dbReference type="InterPro" id="IPR001841">
    <property type="entry name" value="Znf_RING"/>
</dbReference>
<keyword evidence="5" id="KW-1185">Reference proteome</keyword>
<proteinExistence type="predicted"/>